<sequence>MYFYKKTILNSLLSIPSLMVFIFISCIFLGLLLTSQGYAANELSSYYNIIMGINQFILIYIPFYLIMIRNFSVFSTNKSILIKYKEITKWWKKNIYSLLFFSMFLSLFLNLLFLIVLISKKIDMISFLYLIKHLVVNSLLSQFMIFFILGQLYYLFLFLTNKSIISIFVPISLMFVGHIFDFLFNVNYFSLSNYMSLKLEVIDGGLEIHPNSMYVLLNFVIISVLLYFLIINILKTKDFY</sequence>
<evidence type="ECO:0000256" key="1">
    <source>
        <dbReference type="SAM" id="Phobius"/>
    </source>
</evidence>
<feature type="transmembrane region" description="Helical" evidence="1">
    <location>
        <begin position="95"/>
        <end position="119"/>
    </location>
</feature>
<dbReference type="RefSeq" id="WP_060531539.1">
    <property type="nucleotide sequence ID" value="NZ_CP013023.1"/>
</dbReference>
<organism evidence="2 3">
    <name type="scientific">Paenibacillus bovis</name>
    <dbReference type="NCBI Taxonomy" id="1616788"/>
    <lineage>
        <taxon>Bacteria</taxon>
        <taxon>Bacillati</taxon>
        <taxon>Bacillota</taxon>
        <taxon>Bacilli</taxon>
        <taxon>Bacillales</taxon>
        <taxon>Paenibacillaceae</taxon>
        <taxon>Paenibacillus</taxon>
    </lineage>
</organism>
<evidence type="ECO:0000313" key="2">
    <source>
        <dbReference type="EMBL" id="ANF95001.1"/>
    </source>
</evidence>
<keyword evidence="1" id="KW-0812">Transmembrane</keyword>
<feature type="transmembrane region" description="Helical" evidence="1">
    <location>
        <begin position="211"/>
        <end position="234"/>
    </location>
</feature>
<keyword evidence="1" id="KW-0472">Membrane</keyword>
<proteinExistence type="predicted"/>
<evidence type="ECO:0000313" key="3">
    <source>
        <dbReference type="Proteomes" id="UP000078148"/>
    </source>
</evidence>
<reference evidence="2 3" key="2">
    <citation type="journal article" date="2016" name="Int. J. Syst. Evol. Microbiol.">
        <title>Paenibacillus bovis sp. nov., isolated from raw yak (Bos grunniens) milk.</title>
        <authorList>
            <person name="Gao C."/>
            <person name="Han J."/>
            <person name="Liu Z."/>
            <person name="Xu X."/>
            <person name="Hang F."/>
            <person name="Wu Z."/>
        </authorList>
    </citation>
    <scope>NUCLEOTIDE SEQUENCE [LARGE SCALE GENOMIC DNA]</scope>
    <source>
        <strain evidence="2 3">BD3526</strain>
    </source>
</reference>
<feature type="transmembrane region" description="Helical" evidence="1">
    <location>
        <begin position="53"/>
        <end position="74"/>
    </location>
</feature>
<dbReference type="AlphaFoldDB" id="A0A172ZBI1"/>
<reference evidence="3" key="1">
    <citation type="submission" date="2015-10" db="EMBL/GenBank/DDBJ databases">
        <title>Genome of Paenibacillus bovis sp. nov.</title>
        <authorList>
            <person name="Wu Z."/>
            <person name="Gao C."/>
            <person name="Liu Z."/>
            <person name="Zheng H."/>
        </authorList>
    </citation>
    <scope>NUCLEOTIDE SEQUENCE [LARGE SCALE GENOMIC DNA]</scope>
    <source>
        <strain evidence="3">BD3526</strain>
    </source>
</reference>
<dbReference type="Proteomes" id="UP000078148">
    <property type="component" value="Chromosome"/>
</dbReference>
<keyword evidence="1" id="KW-1133">Transmembrane helix</keyword>
<feature type="transmembrane region" description="Helical" evidence="1">
    <location>
        <begin position="167"/>
        <end position="191"/>
    </location>
</feature>
<accession>A0A172ZBI1</accession>
<keyword evidence="3" id="KW-1185">Reference proteome</keyword>
<dbReference type="KEGG" id="pbv:AR543_02440"/>
<dbReference type="EMBL" id="CP013023">
    <property type="protein sequence ID" value="ANF95001.1"/>
    <property type="molecule type" value="Genomic_DNA"/>
</dbReference>
<dbReference type="STRING" id="1616788.AR543_02440"/>
<feature type="transmembrane region" description="Helical" evidence="1">
    <location>
        <begin position="139"/>
        <end position="160"/>
    </location>
</feature>
<dbReference type="PROSITE" id="PS51257">
    <property type="entry name" value="PROKAR_LIPOPROTEIN"/>
    <property type="match status" value="1"/>
</dbReference>
<feature type="transmembrane region" description="Helical" evidence="1">
    <location>
        <begin position="12"/>
        <end position="33"/>
    </location>
</feature>
<protein>
    <submittedName>
        <fullName evidence="2">Uncharacterized protein</fullName>
    </submittedName>
</protein>
<name>A0A172ZBI1_9BACL</name>
<gene>
    <name evidence="2" type="ORF">AR543_02440</name>
</gene>